<evidence type="ECO:0000259" key="2">
    <source>
        <dbReference type="Pfam" id="PF10988"/>
    </source>
</evidence>
<feature type="signal peptide" evidence="1">
    <location>
        <begin position="1"/>
        <end position="20"/>
    </location>
</feature>
<keyword evidence="4" id="KW-1185">Reference proteome</keyword>
<evidence type="ECO:0000256" key="1">
    <source>
        <dbReference type="SAM" id="SignalP"/>
    </source>
</evidence>
<feature type="chain" id="PRO_5032999585" description="Putative auto-transporter adhesin head GIN domain-containing protein" evidence="1">
    <location>
        <begin position="21"/>
        <end position="256"/>
    </location>
</feature>
<evidence type="ECO:0000313" key="4">
    <source>
        <dbReference type="Proteomes" id="UP000501891"/>
    </source>
</evidence>
<proteinExistence type="predicted"/>
<organism evidence="3 4">
    <name type="scientific">Aerophototrophica crusticola</name>
    <dbReference type="NCBI Taxonomy" id="1709002"/>
    <lineage>
        <taxon>Bacteria</taxon>
        <taxon>Pseudomonadati</taxon>
        <taxon>Pseudomonadota</taxon>
        <taxon>Alphaproteobacteria</taxon>
        <taxon>Rhodospirillales</taxon>
        <taxon>Rhodospirillaceae</taxon>
        <taxon>Aerophototrophica</taxon>
    </lineage>
</organism>
<dbReference type="EMBL" id="CP051775">
    <property type="protein sequence ID" value="QJE72244.1"/>
    <property type="molecule type" value="Genomic_DNA"/>
</dbReference>
<reference evidence="3" key="1">
    <citation type="submission" date="2020-04" db="EMBL/GenBank/DDBJ databases">
        <title>A desert anoxygenic phototrophic bacterium fixes CO2 using RubisCO under aerobic conditions.</title>
        <authorList>
            <person name="Tang K."/>
        </authorList>
    </citation>
    <scope>NUCLEOTIDE SEQUENCE [LARGE SCALE GENOMIC DNA]</scope>
    <source>
        <strain evidence="3">MIMtkB3</strain>
    </source>
</reference>
<dbReference type="AlphaFoldDB" id="A0A858R4C4"/>
<sequence length="256" mass="26036">MRALPAFTLFLALAGTPALAAPQSFTADSVRVTDIVGTVQVVVDPAARAVTADVTGQQRWVDTVRLEQSGDTLSIIQDRSSQRGRIGKDDMVTVSVTLPPGTALELGNLVGDARVGDLDGTLRLRGSGAADVKVGRVAGVDLDLSGAGDVTLGEVRGPLRGSLSGAGSVEAGPVRGELSLDVSGFGDVDVDAVHGPVKVRLSGVGDVHIKGGHTPLLDANASGVGSIRFDGSADDYRVDHSGIGSVRINGKKAGRS</sequence>
<dbReference type="KEGG" id="acru:HHL28_03240"/>
<evidence type="ECO:0000313" key="3">
    <source>
        <dbReference type="EMBL" id="QJE72244.1"/>
    </source>
</evidence>
<accession>A0A858R4C4</accession>
<dbReference type="Proteomes" id="UP000501891">
    <property type="component" value="Chromosome"/>
</dbReference>
<protein>
    <recommendedName>
        <fullName evidence="2">Putative auto-transporter adhesin head GIN domain-containing protein</fullName>
    </recommendedName>
</protein>
<dbReference type="Pfam" id="PF10988">
    <property type="entry name" value="DUF2807"/>
    <property type="match status" value="1"/>
</dbReference>
<dbReference type="InterPro" id="IPR021255">
    <property type="entry name" value="DUF2807"/>
</dbReference>
<dbReference type="Gene3D" id="2.160.20.120">
    <property type="match status" value="1"/>
</dbReference>
<keyword evidence="1" id="KW-0732">Signal</keyword>
<name>A0A858R4C4_9PROT</name>
<feature type="domain" description="Putative auto-transporter adhesin head GIN" evidence="2">
    <location>
        <begin position="39"/>
        <end position="211"/>
    </location>
</feature>
<gene>
    <name evidence="3" type="ORF">HHL28_03240</name>
</gene>